<name>A0A1I0GUS2_9ACTN</name>
<keyword evidence="2" id="KW-1185">Reference proteome</keyword>
<dbReference type="AlphaFoldDB" id="A0A1I0GUS2"/>
<proteinExistence type="predicted"/>
<dbReference type="EMBL" id="FOIE01000007">
    <property type="protein sequence ID" value="SET74871.1"/>
    <property type="molecule type" value="Genomic_DNA"/>
</dbReference>
<reference evidence="2" key="1">
    <citation type="submission" date="2016-10" db="EMBL/GenBank/DDBJ databases">
        <authorList>
            <person name="Varghese N."/>
            <person name="Submissions S."/>
        </authorList>
    </citation>
    <scope>NUCLEOTIDE SEQUENCE [LARGE SCALE GENOMIC DNA]</scope>
    <source>
        <strain evidence="2">DSM 44209</strain>
    </source>
</reference>
<accession>A0A1I0GUS2</accession>
<gene>
    <name evidence="1" type="ORF">SAMN04488546_3538</name>
</gene>
<dbReference type="Proteomes" id="UP000198507">
    <property type="component" value="Unassembled WGS sequence"/>
</dbReference>
<evidence type="ECO:0000313" key="2">
    <source>
        <dbReference type="Proteomes" id="UP000198507"/>
    </source>
</evidence>
<sequence>MPWTERDIPDPTGRATDAWLATLGTDSAQVSHDDALAALDAVRDESETRPGRPAGER</sequence>
<protein>
    <submittedName>
        <fullName evidence="1">Uncharacterized protein</fullName>
    </submittedName>
</protein>
<organism evidence="1 2">
    <name type="scientific">Geodermatophilus poikilotrophus</name>
    <dbReference type="NCBI Taxonomy" id="1333667"/>
    <lineage>
        <taxon>Bacteria</taxon>
        <taxon>Bacillati</taxon>
        <taxon>Actinomycetota</taxon>
        <taxon>Actinomycetes</taxon>
        <taxon>Geodermatophilales</taxon>
        <taxon>Geodermatophilaceae</taxon>
        <taxon>Geodermatophilus</taxon>
    </lineage>
</organism>
<evidence type="ECO:0000313" key="1">
    <source>
        <dbReference type="EMBL" id="SET74871.1"/>
    </source>
</evidence>